<evidence type="ECO:0000256" key="1">
    <source>
        <dbReference type="SAM" id="SignalP"/>
    </source>
</evidence>
<keyword evidence="3" id="KW-1185">Reference proteome</keyword>
<name>A0A561PRE9_9BACT</name>
<comment type="caution">
    <text evidence="2">The sequence shown here is derived from an EMBL/GenBank/DDBJ whole genome shotgun (WGS) entry which is preliminary data.</text>
</comment>
<dbReference type="AlphaFoldDB" id="A0A561PRE9"/>
<proteinExistence type="predicted"/>
<evidence type="ECO:0008006" key="4">
    <source>
        <dbReference type="Google" id="ProtNLM"/>
    </source>
</evidence>
<dbReference type="Proteomes" id="UP000320811">
    <property type="component" value="Unassembled WGS sequence"/>
</dbReference>
<dbReference type="RefSeq" id="WP_145670666.1">
    <property type="nucleotide sequence ID" value="NZ_VIWO01000004.1"/>
</dbReference>
<organism evidence="2 3">
    <name type="scientific">Chitinophaga polysaccharea</name>
    <dbReference type="NCBI Taxonomy" id="1293035"/>
    <lineage>
        <taxon>Bacteria</taxon>
        <taxon>Pseudomonadati</taxon>
        <taxon>Bacteroidota</taxon>
        <taxon>Chitinophagia</taxon>
        <taxon>Chitinophagales</taxon>
        <taxon>Chitinophagaceae</taxon>
        <taxon>Chitinophaga</taxon>
    </lineage>
</organism>
<evidence type="ECO:0000313" key="2">
    <source>
        <dbReference type="EMBL" id="TWF40687.1"/>
    </source>
</evidence>
<evidence type="ECO:0000313" key="3">
    <source>
        <dbReference type="Proteomes" id="UP000320811"/>
    </source>
</evidence>
<feature type="chain" id="PRO_5022221730" description="PKD domain-containing protein" evidence="1">
    <location>
        <begin position="19"/>
        <end position="309"/>
    </location>
</feature>
<dbReference type="OrthoDB" id="975810at2"/>
<protein>
    <recommendedName>
        <fullName evidence="4">PKD domain-containing protein</fullName>
    </recommendedName>
</protein>
<dbReference type="EMBL" id="VIWO01000004">
    <property type="protein sequence ID" value="TWF40687.1"/>
    <property type="molecule type" value="Genomic_DNA"/>
</dbReference>
<feature type="signal peptide" evidence="1">
    <location>
        <begin position="1"/>
        <end position="18"/>
    </location>
</feature>
<accession>A0A561PRE9</accession>
<reference evidence="2 3" key="1">
    <citation type="submission" date="2019-06" db="EMBL/GenBank/DDBJ databases">
        <title>Sorghum-associated microbial communities from plants grown in Nebraska, USA.</title>
        <authorList>
            <person name="Schachtman D."/>
        </authorList>
    </citation>
    <scope>NUCLEOTIDE SEQUENCE [LARGE SCALE GENOMIC DNA]</scope>
    <source>
        <strain evidence="2 3">1209</strain>
    </source>
</reference>
<dbReference type="PROSITE" id="PS51257">
    <property type="entry name" value="PROKAR_LIPOPROTEIN"/>
    <property type="match status" value="1"/>
</dbReference>
<gene>
    <name evidence="2" type="ORF">FHW36_104370</name>
</gene>
<keyword evidence="1" id="KW-0732">Signal</keyword>
<sequence length="309" mass="32651">MRKSYLTSLGLGSLLMLAACQKEALTDSLQPIATPSAAIVSNVAIRPALLTSSPLISRVFTYMPAAGQFINETSLGTTTAAQGLVGSTTNMVSLGGFGGYIVFGFDHSVVNGTGSDLGIYGNPLGPTYQWSEPGVVMVSQDTNGNGLPDDTWYELAGSQYSVASTIKNYRITYYNPHAAGTSVLWKDNQGASGYVVANSYHTANNYYPAMAPSQDSITFTGTKLVNTLQTGGVITNLAFAWGYSDSYSSEYPTLGYNTFDIAWAVNASGTPVTLNAIDFVKVYTGQNCSGGTMMGEISTEVKGARDLHL</sequence>